<gene>
    <name evidence="1" type="ORF">FM071_06035</name>
</gene>
<name>A0A7M1B8E1_9BACT</name>
<dbReference type="EMBL" id="CP041406">
    <property type="protein sequence ID" value="QOP45871.1"/>
    <property type="molecule type" value="Genomic_DNA"/>
</dbReference>
<accession>A0A7M1B8E1</accession>
<reference evidence="1 2" key="1">
    <citation type="submission" date="2019-07" db="EMBL/GenBank/DDBJ databases">
        <title>Sulfurimonas paralvinellae sp. nov., a novel mesophilic, hydrogen- and sulfur-oxidizing chemolithoautotroph within the Epsilonproteo- bacteria isolated from a deep-sea hydrothermal vent polychaete nest, reclassification of Thiomicrospira denitrificans as Sulfurimonas denitrificans comb. nov. and emended description of the genus Sulfurimonas.</title>
        <authorList>
            <person name="Wang S."/>
            <person name="Jiang L."/>
            <person name="Shao Z."/>
        </authorList>
    </citation>
    <scope>NUCLEOTIDE SEQUENCE [LARGE SCALE GENOMIC DNA]</scope>
    <source>
        <strain evidence="1 2">GO25</strain>
    </source>
</reference>
<dbReference type="KEGG" id="spal:FM071_06035"/>
<proteinExistence type="predicted"/>
<dbReference type="RefSeq" id="WP_193109851.1">
    <property type="nucleotide sequence ID" value="NZ_CP041406.1"/>
</dbReference>
<dbReference type="Proteomes" id="UP000593580">
    <property type="component" value="Chromosome"/>
</dbReference>
<keyword evidence="2" id="KW-1185">Reference proteome</keyword>
<evidence type="ECO:0000313" key="2">
    <source>
        <dbReference type="Proteomes" id="UP000593580"/>
    </source>
</evidence>
<organism evidence="1 2">
    <name type="scientific">Sulfurimonas paralvinellae</name>
    <dbReference type="NCBI Taxonomy" id="317658"/>
    <lineage>
        <taxon>Bacteria</taxon>
        <taxon>Pseudomonadati</taxon>
        <taxon>Campylobacterota</taxon>
        <taxon>Epsilonproteobacteria</taxon>
        <taxon>Campylobacterales</taxon>
        <taxon>Sulfurimonadaceae</taxon>
        <taxon>Sulfurimonas</taxon>
    </lineage>
</organism>
<dbReference type="AlphaFoldDB" id="A0A7M1B8E1"/>
<sequence length="119" mass="14043">MNLLDEFGLSHADIAFLYSENKKGIALCIRSHLNDSDKVTFEIFSLYFNRFLQKHGDECYEEVAQRAKMVGRSHAGDIKDIIKEVLMQQFEKYLQQYEVEVVCDIEREKSPFYTSRYTQ</sequence>
<protein>
    <submittedName>
        <fullName evidence="1">Uncharacterized protein</fullName>
    </submittedName>
</protein>
<evidence type="ECO:0000313" key="1">
    <source>
        <dbReference type="EMBL" id="QOP45871.1"/>
    </source>
</evidence>